<dbReference type="PROSITE" id="PS51192">
    <property type="entry name" value="HELICASE_ATP_BIND_1"/>
    <property type="match status" value="1"/>
</dbReference>
<proteinExistence type="inferred from homology"/>
<keyword evidence="6" id="KW-0694">RNA-binding</keyword>
<dbReference type="SUPFAM" id="SSF52540">
    <property type="entry name" value="P-loop containing nucleoside triphosphate hydrolases"/>
    <property type="match status" value="1"/>
</dbReference>
<evidence type="ECO:0000256" key="3">
    <source>
        <dbReference type="ARBA" id="ARBA00022801"/>
    </source>
</evidence>
<dbReference type="Gene3D" id="1.10.1520.10">
    <property type="entry name" value="Ribonuclease III domain"/>
    <property type="match status" value="2"/>
</dbReference>
<gene>
    <name evidence="12" type="ORF">MIND_00250000</name>
</gene>
<dbReference type="GO" id="GO:0005524">
    <property type="term" value="F:ATP binding"/>
    <property type="evidence" value="ECO:0007669"/>
    <property type="project" value="UniProtKB-KW"/>
</dbReference>
<feature type="domain" description="RNase III" evidence="8">
    <location>
        <begin position="990"/>
        <end position="1171"/>
    </location>
</feature>
<dbReference type="CDD" id="cd18034">
    <property type="entry name" value="DEXHc_dicer"/>
    <property type="match status" value="1"/>
</dbReference>
<evidence type="ECO:0000259" key="10">
    <source>
        <dbReference type="PROSITE" id="PS51194"/>
    </source>
</evidence>
<dbReference type="InterPro" id="IPR038248">
    <property type="entry name" value="Dicer_dimer_sf"/>
</dbReference>
<evidence type="ECO:0000256" key="5">
    <source>
        <dbReference type="ARBA" id="ARBA00022840"/>
    </source>
</evidence>
<evidence type="ECO:0000256" key="7">
    <source>
        <dbReference type="SAM" id="MobiDB-lite"/>
    </source>
</evidence>
<evidence type="ECO:0000256" key="1">
    <source>
        <dbReference type="ARBA" id="ARBA00022737"/>
    </source>
</evidence>
<name>A0A8H6T8M4_9AGAR</name>
<reference evidence="12" key="1">
    <citation type="submission" date="2020-05" db="EMBL/GenBank/DDBJ databases">
        <title>Mycena genomes resolve the evolution of fungal bioluminescence.</title>
        <authorList>
            <person name="Tsai I.J."/>
        </authorList>
    </citation>
    <scope>NUCLEOTIDE SEQUENCE</scope>
    <source>
        <strain evidence="12">171206Taipei</strain>
    </source>
</reference>
<keyword evidence="2" id="KW-0547">Nucleotide-binding</keyword>
<comment type="caution">
    <text evidence="12">The sequence shown here is derived from an EMBL/GenBank/DDBJ whole genome shotgun (WGS) entry which is preliminary data.</text>
</comment>
<dbReference type="RefSeq" id="XP_037224475.1">
    <property type="nucleotide sequence ID" value="XM_037359380.1"/>
</dbReference>
<dbReference type="GO" id="GO:0005737">
    <property type="term" value="C:cytoplasm"/>
    <property type="evidence" value="ECO:0007669"/>
    <property type="project" value="TreeGrafter"/>
</dbReference>
<keyword evidence="5" id="KW-0067">ATP-binding</keyword>
<dbReference type="Pfam" id="PF00270">
    <property type="entry name" value="DEAD"/>
    <property type="match status" value="1"/>
</dbReference>
<dbReference type="GO" id="GO:0030422">
    <property type="term" value="P:siRNA processing"/>
    <property type="evidence" value="ECO:0007669"/>
    <property type="project" value="TreeGrafter"/>
</dbReference>
<dbReference type="InterPro" id="IPR000999">
    <property type="entry name" value="RNase_III_dom"/>
</dbReference>
<dbReference type="EMBL" id="JACAZF010000002">
    <property type="protein sequence ID" value="KAF7312367.1"/>
    <property type="molecule type" value="Genomic_DNA"/>
</dbReference>
<feature type="domain" description="RNase III" evidence="8">
    <location>
        <begin position="1212"/>
        <end position="1401"/>
    </location>
</feature>
<dbReference type="Pfam" id="PF00271">
    <property type="entry name" value="Helicase_C"/>
    <property type="match status" value="1"/>
</dbReference>
<dbReference type="InterPro" id="IPR014001">
    <property type="entry name" value="Helicase_ATP-bd"/>
</dbReference>
<dbReference type="CDD" id="cd00593">
    <property type="entry name" value="RIBOc"/>
    <property type="match status" value="2"/>
</dbReference>
<dbReference type="PANTHER" id="PTHR14950:SF37">
    <property type="entry name" value="ENDORIBONUCLEASE DICER"/>
    <property type="match status" value="1"/>
</dbReference>
<keyword evidence="13" id="KW-1185">Reference proteome</keyword>
<feature type="compositionally biased region" description="Basic and acidic residues" evidence="7">
    <location>
        <begin position="1126"/>
        <end position="1135"/>
    </location>
</feature>
<feature type="domain" description="Dicer dsRNA-binding fold" evidence="11">
    <location>
        <begin position="609"/>
        <end position="720"/>
    </location>
</feature>
<evidence type="ECO:0000313" key="13">
    <source>
        <dbReference type="Proteomes" id="UP000636479"/>
    </source>
</evidence>
<dbReference type="PROSITE" id="PS51194">
    <property type="entry name" value="HELICASE_CTER"/>
    <property type="match status" value="1"/>
</dbReference>
<feature type="domain" description="Helicase ATP-binding" evidence="9">
    <location>
        <begin position="38"/>
        <end position="227"/>
    </location>
</feature>
<dbReference type="InterPro" id="IPR036389">
    <property type="entry name" value="RNase_III_sf"/>
</dbReference>
<protein>
    <recommendedName>
        <fullName evidence="14">P-loop containing nucleoside triphosphate hydrolase protein</fullName>
    </recommendedName>
</protein>
<accession>A0A8H6T8M4</accession>
<feature type="compositionally biased region" description="Low complexity" evidence="7">
    <location>
        <begin position="1"/>
        <end position="14"/>
    </location>
</feature>
<dbReference type="SMART" id="SM00535">
    <property type="entry name" value="RIBOc"/>
    <property type="match status" value="2"/>
</dbReference>
<dbReference type="GeneID" id="59341896"/>
<evidence type="ECO:0000256" key="2">
    <source>
        <dbReference type="ARBA" id="ARBA00022741"/>
    </source>
</evidence>
<evidence type="ECO:0000256" key="6">
    <source>
        <dbReference type="PROSITE-ProRule" id="PRU00657"/>
    </source>
</evidence>
<dbReference type="PROSITE" id="PS51327">
    <property type="entry name" value="DICER_DSRBF"/>
    <property type="match status" value="1"/>
</dbReference>
<evidence type="ECO:0000256" key="4">
    <source>
        <dbReference type="ARBA" id="ARBA00022806"/>
    </source>
</evidence>
<keyword evidence="3" id="KW-0378">Hydrolase</keyword>
<evidence type="ECO:0000259" key="11">
    <source>
        <dbReference type="PROSITE" id="PS51327"/>
    </source>
</evidence>
<dbReference type="Gene3D" id="3.30.160.380">
    <property type="entry name" value="Dicer dimerisation domain"/>
    <property type="match status" value="1"/>
</dbReference>
<feature type="region of interest" description="Disordered" evidence="7">
    <location>
        <begin position="1"/>
        <end position="20"/>
    </location>
</feature>
<dbReference type="Pfam" id="PF00636">
    <property type="entry name" value="Ribonuclease_3"/>
    <property type="match status" value="2"/>
</dbReference>
<feature type="region of interest" description="Disordered" evidence="7">
    <location>
        <begin position="1113"/>
        <end position="1146"/>
    </location>
</feature>
<dbReference type="PANTHER" id="PTHR14950">
    <property type="entry name" value="DICER-RELATED"/>
    <property type="match status" value="1"/>
</dbReference>
<dbReference type="InterPro" id="IPR027417">
    <property type="entry name" value="P-loop_NTPase"/>
</dbReference>
<feature type="domain" description="Helicase C-terminal" evidence="10">
    <location>
        <begin position="402"/>
        <end position="580"/>
    </location>
</feature>
<dbReference type="InterPro" id="IPR005034">
    <property type="entry name" value="Dicer_dimerisation"/>
</dbReference>
<organism evidence="12 13">
    <name type="scientific">Mycena indigotica</name>
    <dbReference type="NCBI Taxonomy" id="2126181"/>
    <lineage>
        <taxon>Eukaryota</taxon>
        <taxon>Fungi</taxon>
        <taxon>Dikarya</taxon>
        <taxon>Basidiomycota</taxon>
        <taxon>Agaricomycotina</taxon>
        <taxon>Agaricomycetes</taxon>
        <taxon>Agaricomycetidae</taxon>
        <taxon>Agaricales</taxon>
        <taxon>Marasmiineae</taxon>
        <taxon>Mycenaceae</taxon>
        <taxon>Mycena</taxon>
    </lineage>
</organism>
<sequence length="1559" mass="176443">MQSDSSSEPTTPDSAGDGRLVGLFEDRTITTRGYQQELLDESLKGNTIIAMPTGSGKTHIAVLRMKAAVDREPMKVAWFLAPTVSLCHQQKEVIQTALPVSVGLISGANEPEHWKDANLWTRVLSTNRIVVSTPQVLLDALRHSYVSMGRDLSLIVFDEAHHTGKDHPYNRIMREFYFTCPARDPDLLHITLATRENVRPAILGLTASPIYGGDVEKSFKMIENNLDSKIRAPLRERAELDQHVHKPVFIHVMYDPDESPFSTNLDSFQNVFKALDIDDDPYVKKLRRDLEKTTYRSNKWQRIDQRLSRVIAKKDTYIQTQLRSVLGTAEALCSDIGPWAADWLIYHTVTRARAALDTGKYQLVLTDLPNLEKAYMLEVLNRICAIEPSYYGEDIVGDCSDKVAALVKAIKREKEQTEADGQTWNALVFVQRREAVLALAEVLAHHPDTKDIVKVGELVGTTDTGYKSAAFDLTKALLKTHASTLQNFKTGEKNLIISTAVAEEGIDIQACGSVIRWDPAPNMASWMQSRGRARRQKSTFTLLVARDQDQQEALRKWEKMEAEMIAQYSDPSRQMQPALEDDDDEYSLEDRELVFRVESTGALLTLSSAIPHLNQFCALIPHWNQNDYQPIYELDPPEHPEGWHALADRRTAIQYKGPWGAKVTLPRILGPELRSFETERVYPSKASACRHVAFVAYKALYEKGLLNQHLLPLTSVVEPHLDEEVKELLKDVEKRHGTATVSVQINPWAGETDTADEPEWFASKLTITGLPALYMYTQTPPVALAGPDAPILHRKEGQHAVTWCPLDAPVDAATLAKAREYTRRVFWTLNGSRMVWDDVDFCYLFLPVDGDDVWVDRRAWHVEWQQQNTYGGHPLLCNASAFAEKYSYAKDITLMRKMYQFGSPFRFVRWRKKELTDEEEAEIRAFYKDDELDIEYPLLVAQPLPPRTNFLVPLPAEAVTDSVVKTVNLLPERTQIVMCSAADVEYATLLPSVLRALGIAATIGTMQRTMLAGTELVDIPRELLTTALCAPVAGELSDYERLETLGDTVLKYMVSLQLLGQFPLWHEGYLTKKMGHTVSNARLAKANIGHEMYRFIIRDRLLGKKWKPRYMRAEVQPEAPPPPPPVEEKLQEDDKKKKKKKKSNANNQELSTKVLADVVEALIGAAYLHGSFDLAVRCGEFFGLNITWAPLPERVDAMFARVEPLEELPSQLDCVERMLGYTFRKKPLLVEALTHCSYQSETRAMSYERLEFCGDAVLDMIVTDFLYRSHRKYQPGQIMRRKSTIVNAHTLAYICLRTATQLAPSVIPQPDKNTPHRAREFFAEEEQRTVYLYQCMLHSSDHVLSEQAATAARCDAARAEIEAGLTADPVFPWAPLFLLQAPKFLSDLVESVIGAVFIDSAGDLGVVEQLLRRLGLMQVLERVVADDVDVLHPVSRLHEWASARHAKVDCEYVQTDDRISCVVTIDGEPKPETRAESWYAGKMSKHEVKLAASHKANKVCKDWVIEDAESRKRKREESDVEELAVVEEVIEAPMEDDDNEEYMDRELTEEDMDAMDWVG</sequence>
<dbReference type="Gene3D" id="3.40.50.300">
    <property type="entry name" value="P-loop containing nucleotide triphosphate hydrolases"/>
    <property type="match status" value="2"/>
</dbReference>
<dbReference type="Proteomes" id="UP000636479">
    <property type="component" value="Unassembled WGS sequence"/>
</dbReference>
<keyword evidence="4" id="KW-0347">Helicase</keyword>
<dbReference type="SUPFAM" id="SSF69065">
    <property type="entry name" value="RNase III domain-like"/>
    <property type="match status" value="2"/>
</dbReference>
<dbReference type="GO" id="GO:0003723">
    <property type="term" value="F:RNA binding"/>
    <property type="evidence" value="ECO:0007669"/>
    <property type="project" value="UniProtKB-UniRule"/>
</dbReference>
<dbReference type="SMART" id="SM00487">
    <property type="entry name" value="DEXDc"/>
    <property type="match status" value="1"/>
</dbReference>
<evidence type="ECO:0000313" key="12">
    <source>
        <dbReference type="EMBL" id="KAF7312367.1"/>
    </source>
</evidence>
<evidence type="ECO:0008006" key="14">
    <source>
        <dbReference type="Google" id="ProtNLM"/>
    </source>
</evidence>
<evidence type="ECO:0000259" key="9">
    <source>
        <dbReference type="PROSITE" id="PS51192"/>
    </source>
</evidence>
<dbReference type="GO" id="GO:0004386">
    <property type="term" value="F:helicase activity"/>
    <property type="evidence" value="ECO:0007669"/>
    <property type="project" value="UniProtKB-KW"/>
</dbReference>
<dbReference type="OrthoDB" id="416741at2759"/>
<dbReference type="GO" id="GO:0004525">
    <property type="term" value="F:ribonuclease III activity"/>
    <property type="evidence" value="ECO:0007669"/>
    <property type="project" value="InterPro"/>
</dbReference>
<comment type="similarity">
    <text evidence="6">Belongs to the helicase family. Dicer subfamily.</text>
</comment>
<dbReference type="GO" id="GO:0005634">
    <property type="term" value="C:nucleus"/>
    <property type="evidence" value="ECO:0007669"/>
    <property type="project" value="TreeGrafter"/>
</dbReference>
<evidence type="ECO:0000259" key="8">
    <source>
        <dbReference type="PROSITE" id="PS50142"/>
    </source>
</evidence>
<keyword evidence="1" id="KW-0677">Repeat</keyword>
<dbReference type="InterPro" id="IPR011545">
    <property type="entry name" value="DEAD/DEAH_box_helicase_dom"/>
</dbReference>
<dbReference type="SMART" id="SM00490">
    <property type="entry name" value="HELICc"/>
    <property type="match status" value="1"/>
</dbReference>
<dbReference type="InterPro" id="IPR001650">
    <property type="entry name" value="Helicase_C-like"/>
</dbReference>
<dbReference type="PROSITE" id="PS50142">
    <property type="entry name" value="RNASE_3_2"/>
    <property type="match status" value="2"/>
</dbReference>
<dbReference type="Pfam" id="PF03368">
    <property type="entry name" value="Dicer_dimer"/>
    <property type="match status" value="1"/>
</dbReference>